<protein>
    <submittedName>
        <fullName evidence="1">Uncharacterized protein</fullName>
    </submittedName>
</protein>
<sequence length="83" mass="9033">MVPLAVIEPDGAPSVQFSFVAPGDADVWIVHVSWPADDQLQAITRCGRRLTWHLPGSIDELIDSSGLATTPVPQIAKQRFALR</sequence>
<evidence type="ECO:0000313" key="2">
    <source>
        <dbReference type="Proteomes" id="UP001595816"/>
    </source>
</evidence>
<accession>A0ABV8LRN4</accession>
<keyword evidence="2" id="KW-1185">Reference proteome</keyword>
<dbReference type="Proteomes" id="UP001595816">
    <property type="component" value="Unassembled WGS sequence"/>
</dbReference>
<organism evidence="1 2">
    <name type="scientific">Hamadaea flava</name>
    <dbReference type="NCBI Taxonomy" id="1742688"/>
    <lineage>
        <taxon>Bacteria</taxon>
        <taxon>Bacillati</taxon>
        <taxon>Actinomycetota</taxon>
        <taxon>Actinomycetes</taxon>
        <taxon>Micromonosporales</taxon>
        <taxon>Micromonosporaceae</taxon>
        <taxon>Hamadaea</taxon>
    </lineage>
</organism>
<comment type="caution">
    <text evidence="1">The sequence shown here is derived from an EMBL/GenBank/DDBJ whole genome shotgun (WGS) entry which is preliminary data.</text>
</comment>
<dbReference type="RefSeq" id="WP_253751668.1">
    <property type="nucleotide sequence ID" value="NZ_JAMZDZ010000001.1"/>
</dbReference>
<evidence type="ECO:0000313" key="1">
    <source>
        <dbReference type="EMBL" id="MFC4133131.1"/>
    </source>
</evidence>
<proteinExistence type="predicted"/>
<reference evidence="2" key="1">
    <citation type="journal article" date="2019" name="Int. J. Syst. Evol. Microbiol.">
        <title>The Global Catalogue of Microorganisms (GCM) 10K type strain sequencing project: providing services to taxonomists for standard genome sequencing and annotation.</title>
        <authorList>
            <consortium name="The Broad Institute Genomics Platform"/>
            <consortium name="The Broad Institute Genome Sequencing Center for Infectious Disease"/>
            <person name="Wu L."/>
            <person name="Ma J."/>
        </authorList>
    </citation>
    <scope>NUCLEOTIDE SEQUENCE [LARGE SCALE GENOMIC DNA]</scope>
    <source>
        <strain evidence="2">CGMCC 4.7289</strain>
    </source>
</reference>
<name>A0ABV8LRN4_9ACTN</name>
<dbReference type="EMBL" id="JBHSAY010000009">
    <property type="protein sequence ID" value="MFC4133131.1"/>
    <property type="molecule type" value="Genomic_DNA"/>
</dbReference>
<gene>
    <name evidence="1" type="ORF">ACFOZ4_21180</name>
</gene>